<feature type="compositionally biased region" description="Basic and acidic residues" evidence="1">
    <location>
        <begin position="61"/>
        <end position="70"/>
    </location>
</feature>
<sequence>MVSIVQFNVATSGRIEACRPPLRRRPGETTRQLLERAKRDHHGITMPVHRLSELDAPPQHTDPHPGKGAP</sequence>
<name>A0ABY3TX14_9MYCO</name>
<dbReference type="RefSeq" id="WP_240170537.1">
    <property type="nucleotide sequence ID" value="NZ_CP092365.1"/>
</dbReference>
<evidence type="ECO:0000256" key="1">
    <source>
        <dbReference type="SAM" id="MobiDB-lite"/>
    </source>
</evidence>
<reference evidence="2" key="1">
    <citation type="submission" date="2022-08" db="EMBL/GenBank/DDBJ databases">
        <title>Complete genome sequence of 14 non-tuberculosis mycobacteria type-strains.</title>
        <authorList>
            <person name="Igarashi Y."/>
            <person name="Osugi A."/>
            <person name="Mitarai S."/>
        </authorList>
    </citation>
    <scope>NUCLEOTIDE SEQUENCE</scope>
    <source>
        <strain evidence="2">DSM 45575</strain>
    </source>
</reference>
<dbReference type="Proteomes" id="UP001055200">
    <property type="component" value="Chromosome"/>
</dbReference>
<protein>
    <submittedName>
        <fullName evidence="2">Uncharacterized protein</fullName>
    </submittedName>
</protein>
<evidence type="ECO:0000313" key="2">
    <source>
        <dbReference type="EMBL" id="ULN52263.1"/>
    </source>
</evidence>
<gene>
    <name evidence="2" type="ORF">MIU77_15630</name>
</gene>
<feature type="region of interest" description="Disordered" evidence="1">
    <location>
        <begin position="37"/>
        <end position="70"/>
    </location>
</feature>
<proteinExistence type="predicted"/>
<keyword evidence="3" id="KW-1185">Reference proteome</keyword>
<evidence type="ECO:0000313" key="3">
    <source>
        <dbReference type="Proteomes" id="UP001055200"/>
    </source>
</evidence>
<dbReference type="EMBL" id="CP092365">
    <property type="protein sequence ID" value="ULN52263.1"/>
    <property type="molecule type" value="Genomic_DNA"/>
</dbReference>
<organism evidence="2 3">
    <name type="scientific">Mycolicibacillus parakoreensis</name>
    <dbReference type="NCBI Taxonomy" id="1069221"/>
    <lineage>
        <taxon>Bacteria</taxon>
        <taxon>Bacillati</taxon>
        <taxon>Actinomycetota</taxon>
        <taxon>Actinomycetes</taxon>
        <taxon>Mycobacteriales</taxon>
        <taxon>Mycobacteriaceae</taxon>
        <taxon>Mycolicibacillus</taxon>
    </lineage>
</organism>
<accession>A0ABY3TX14</accession>